<evidence type="ECO:0000313" key="2">
    <source>
        <dbReference type="Proteomes" id="UP001365542"/>
    </source>
</evidence>
<reference evidence="1 2" key="1">
    <citation type="submission" date="2019-10" db="EMBL/GenBank/DDBJ databases">
        <authorList>
            <person name="Palmer J.M."/>
        </authorList>
    </citation>
    <scope>NUCLEOTIDE SEQUENCE [LARGE SCALE GENOMIC DNA]</scope>
    <source>
        <strain evidence="1 2">TWF694</strain>
    </source>
</reference>
<dbReference type="Proteomes" id="UP001365542">
    <property type="component" value="Unassembled WGS sequence"/>
</dbReference>
<gene>
    <name evidence="1" type="ORF">TWF694_005108</name>
</gene>
<name>A0AAV9WVP7_9PEZI</name>
<accession>A0AAV9WVP7</accession>
<protein>
    <recommendedName>
        <fullName evidence="3">N-acetyltransferase domain-containing protein</fullName>
    </recommendedName>
</protein>
<dbReference type="SUPFAM" id="SSF55729">
    <property type="entry name" value="Acyl-CoA N-acyltransferases (Nat)"/>
    <property type="match status" value="1"/>
</dbReference>
<proteinExistence type="predicted"/>
<dbReference type="AlphaFoldDB" id="A0AAV9WVP7"/>
<keyword evidence="2" id="KW-1185">Reference proteome</keyword>
<dbReference type="EMBL" id="JAVHJO010000016">
    <property type="protein sequence ID" value="KAK6526525.1"/>
    <property type="molecule type" value="Genomic_DNA"/>
</dbReference>
<evidence type="ECO:0000313" key="1">
    <source>
        <dbReference type="EMBL" id="KAK6526525.1"/>
    </source>
</evidence>
<evidence type="ECO:0008006" key="3">
    <source>
        <dbReference type="Google" id="ProtNLM"/>
    </source>
</evidence>
<dbReference type="PANTHER" id="PTHR42791">
    <property type="entry name" value="GNAT FAMILY ACETYLTRANSFERASE"/>
    <property type="match status" value="1"/>
</dbReference>
<dbReference type="InterPro" id="IPR052523">
    <property type="entry name" value="Trichothecene_AcTrans"/>
</dbReference>
<comment type="caution">
    <text evidence="1">The sequence shown here is derived from an EMBL/GenBank/DDBJ whole genome shotgun (WGS) entry which is preliminary data.</text>
</comment>
<dbReference type="PANTHER" id="PTHR42791:SF2">
    <property type="entry name" value="N-ACETYLTRANSFERASE DOMAIN-CONTAINING PROTEIN"/>
    <property type="match status" value="1"/>
</dbReference>
<dbReference type="InterPro" id="IPR016181">
    <property type="entry name" value="Acyl_CoA_acyltransferase"/>
</dbReference>
<organism evidence="1 2">
    <name type="scientific">Orbilia ellipsospora</name>
    <dbReference type="NCBI Taxonomy" id="2528407"/>
    <lineage>
        <taxon>Eukaryota</taxon>
        <taxon>Fungi</taxon>
        <taxon>Dikarya</taxon>
        <taxon>Ascomycota</taxon>
        <taxon>Pezizomycotina</taxon>
        <taxon>Orbiliomycetes</taxon>
        <taxon>Orbiliales</taxon>
        <taxon>Orbiliaceae</taxon>
        <taxon>Orbilia</taxon>
    </lineage>
</organism>
<dbReference type="Gene3D" id="3.40.630.30">
    <property type="match status" value="1"/>
</dbReference>
<sequence length="288" mass="32831">MRLTEPQIHDPSDPLILYDAYSISQIVVSTFDPAVSELTYLQHGPSSQPFLEMQVKGWTKLLSDEIATNAPSNRSEDSDVPKEGERRTHWRFVIRDMDLEVALPEWEGDLFVNGGMKDTEREEVKEKLKGRGRVVAFSEWYRKGEDWYVRQVEAEKKAALLSEKREAERKKEGKPEPVRGGNAELRKVFEEKIMGMRKRLAEGKAHYMCGNLYTIPSHYRQGAGKKLTMVGTQLADEEGIICYLDASPLGYPVYLKCGFEEVDHVEIDKGLYGGKGIHKHTGMIRQPI</sequence>